<evidence type="ECO:0000313" key="2">
    <source>
        <dbReference type="Proteomes" id="UP000239434"/>
    </source>
</evidence>
<reference evidence="1 2" key="1">
    <citation type="submission" date="2018-02" db="EMBL/GenBank/DDBJ databases">
        <title>The draft genome of Phyllobacterium sp. 1N-3.</title>
        <authorList>
            <person name="Liu L."/>
            <person name="Li L."/>
            <person name="Zhang X."/>
            <person name="Wang T."/>
            <person name="Liang L."/>
        </authorList>
    </citation>
    <scope>NUCLEOTIDE SEQUENCE [LARGE SCALE GENOMIC DNA]</scope>
    <source>
        <strain evidence="1 2">1N-3</strain>
    </source>
</reference>
<dbReference type="EMBL" id="PVBR01000024">
    <property type="protein sequence ID" value="PRD41131.1"/>
    <property type="molecule type" value="Genomic_DNA"/>
</dbReference>
<keyword evidence="2" id="KW-1185">Reference proteome</keyword>
<evidence type="ECO:0000313" key="1">
    <source>
        <dbReference type="EMBL" id="PRD41131.1"/>
    </source>
</evidence>
<organism evidence="1 2">
    <name type="scientific">Phyllobacterium phragmitis</name>
    <dbReference type="NCBI Taxonomy" id="2670329"/>
    <lineage>
        <taxon>Bacteria</taxon>
        <taxon>Pseudomonadati</taxon>
        <taxon>Pseudomonadota</taxon>
        <taxon>Alphaproteobacteria</taxon>
        <taxon>Hyphomicrobiales</taxon>
        <taxon>Phyllobacteriaceae</taxon>
        <taxon>Phyllobacterium</taxon>
    </lineage>
</organism>
<name>A0A2S9IKS1_9HYPH</name>
<dbReference type="AlphaFoldDB" id="A0A2S9IKS1"/>
<protein>
    <submittedName>
        <fullName evidence="1">Uncharacterized protein</fullName>
    </submittedName>
</protein>
<dbReference type="Proteomes" id="UP000239434">
    <property type="component" value="Unassembled WGS sequence"/>
</dbReference>
<comment type="caution">
    <text evidence="1">The sequence shown here is derived from an EMBL/GenBank/DDBJ whole genome shotgun (WGS) entry which is preliminary data.</text>
</comment>
<gene>
    <name evidence="1" type="ORF">C5748_23095</name>
</gene>
<accession>A0A2S9IKS1</accession>
<proteinExistence type="predicted"/>
<sequence>MFEKKRATVLSSGSPPCQKEDIMTKYKVRTPRKTNPYPNRASDCEQAIEPVFMAAMDAGGTIGQLSEAGIALLIEQAIAAGWTHHEIAAALIKFTIRADSISVSPKRPTAKNHIGTTDTFRVDPPNLPARHASRITECIYILEPLFLALAESATRAGWGKHETAIALAEIAVRQMHGIKRKTHQGSC</sequence>